<accession>A0A1G1V6K3</accession>
<dbReference type="Gene3D" id="3.30.70.980">
    <property type="match status" value="2"/>
</dbReference>
<keyword evidence="5 6" id="KW-0804">Transcription</keyword>
<dbReference type="FunFam" id="1.10.10.200:FF:000002">
    <property type="entry name" value="Probable transcriptional regulatory protein CLM62_37755"/>
    <property type="match status" value="1"/>
</dbReference>
<evidence type="ECO:0000259" key="8">
    <source>
        <dbReference type="Pfam" id="PF20772"/>
    </source>
</evidence>
<evidence type="ECO:0000313" key="10">
    <source>
        <dbReference type="Proteomes" id="UP000178272"/>
    </source>
</evidence>
<evidence type="ECO:0000313" key="9">
    <source>
        <dbReference type="EMBL" id="OGY10993.1"/>
    </source>
</evidence>
<dbReference type="InterPro" id="IPR048300">
    <property type="entry name" value="TACO1_YebC-like_2nd/3rd_dom"/>
</dbReference>
<keyword evidence="2 6" id="KW-0963">Cytoplasm</keyword>
<organism evidence="9 10">
    <name type="scientific">Candidatus Blackburnbacteria bacterium RIFCSPHIGHO2_12_FULL_41_13b</name>
    <dbReference type="NCBI Taxonomy" id="1797517"/>
    <lineage>
        <taxon>Bacteria</taxon>
        <taxon>Candidatus Blackburniibacteriota</taxon>
    </lineage>
</organism>
<dbReference type="Pfam" id="PF20772">
    <property type="entry name" value="TACO1_YebC_N"/>
    <property type="match status" value="1"/>
</dbReference>
<evidence type="ECO:0000256" key="5">
    <source>
        <dbReference type="ARBA" id="ARBA00023163"/>
    </source>
</evidence>
<dbReference type="EMBL" id="MHCA01000046">
    <property type="protein sequence ID" value="OGY10993.1"/>
    <property type="molecule type" value="Genomic_DNA"/>
</dbReference>
<dbReference type="Gene3D" id="1.10.10.200">
    <property type="match status" value="1"/>
</dbReference>
<evidence type="ECO:0000256" key="6">
    <source>
        <dbReference type="HAMAP-Rule" id="MF_00693"/>
    </source>
</evidence>
<dbReference type="PANTHER" id="PTHR12532">
    <property type="entry name" value="TRANSLATIONAL ACTIVATOR OF CYTOCHROME C OXIDASE 1"/>
    <property type="match status" value="1"/>
</dbReference>
<dbReference type="Pfam" id="PF01709">
    <property type="entry name" value="Transcrip_reg"/>
    <property type="match status" value="1"/>
</dbReference>
<evidence type="ECO:0000259" key="7">
    <source>
        <dbReference type="Pfam" id="PF01709"/>
    </source>
</evidence>
<dbReference type="NCBIfam" id="TIGR01033">
    <property type="entry name" value="YebC/PmpR family DNA-binding transcriptional regulator"/>
    <property type="match status" value="1"/>
</dbReference>
<evidence type="ECO:0000256" key="2">
    <source>
        <dbReference type="ARBA" id="ARBA00022490"/>
    </source>
</evidence>
<dbReference type="PANTHER" id="PTHR12532:SF6">
    <property type="entry name" value="TRANSCRIPTIONAL REGULATORY PROTEIN YEBC-RELATED"/>
    <property type="match status" value="1"/>
</dbReference>
<reference evidence="9 10" key="1">
    <citation type="journal article" date="2016" name="Nat. Commun.">
        <title>Thousands of microbial genomes shed light on interconnected biogeochemical processes in an aquifer system.</title>
        <authorList>
            <person name="Anantharaman K."/>
            <person name="Brown C.T."/>
            <person name="Hug L.A."/>
            <person name="Sharon I."/>
            <person name="Castelle C.J."/>
            <person name="Probst A.J."/>
            <person name="Thomas B.C."/>
            <person name="Singh A."/>
            <person name="Wilkins M.J."/>
            <person name="Karaoz U."/>
            <person name="Brodie E.L."/>
            <person name="Williams K.H."/>
            <person name="Hubbard S.S."/>
            <person name="Banfield J.F."/>
        </authorList>
    </citation>
    <scope>NUCLEOTIDE SEQUENCE [LARGE SCALE GENOMIC DNA]</scope>
</reference>
<name>A0A1G1V6K3_9BACT</name>
<comment type="subcellular location">
    <subcellularLocation>
        <location evidence="6">Cytoplasm</location>
    </subcellularLocation>
</comment>
<dbReference type="HAMAP" id="MF_00693">
    <property type="entry name" value="Transcrip_reg_TACO1"/>
    <property type="match status" value="1"/>
</dbReference>
<comment type="similarity">
    <text evidence="1 6">Belongs to the TACO1 family.</text>
</comment>
<dbReference type="NCBIfam" id="NF009044">
    <property type="entry name" value="PRK12378.1"/>
    <property type="match status" value="1"/>
</dbReference>
<comment type="caution">
    <text evidence="9">The sequence shown here is derived from an EMBL/GenBank/DDBJ whole genome shotgun (WGS) entry which is preliminary data.</text>
</comment>
<dbReference type="GO" id="GO:0006355">
    <property type="term" value="P:regulation of DNA-templated transcription"/>
    <property type="evidence" value="ECO:0007669"/>
    <property type="project" value="UniProtKB-UniRule"/>
</dbReference>
<evidence type="ECO:0000256" key="3">
    <source>
        <dbReference type="ARBA" id="ARBA00023015"/>
    </source>
</evidence>
<sequence>MSGHSKWSTIKRQKGVNDAKKGLIFSKLARAITLAAKQGGADPDANFKLRLIVDKGRAVNMPKENIDRALRSAQGKLAGELYEVTYEGYGPGGVAILVEATTDNKNRTAQEIKNIFEKGEGSLGTPGSVSYQFESKGLILVNKGTSADETMLALMEIEGVENMDEAGDGIEVMVRPNEVFLTKEKIEQAGMQVASAEVTMRPRTPISLSEDKENKALKLIENLDDQEDVQKVYVNLA</sequence>
<feature type="domain" description="TACO1/YebC-like second and third" evidence="7">
    <location>
        <begin position="83"/>
        <end position="236"/>
    </location>
</feature>
<feature type="domain" description="TACO1/YebC-like N-terminal" evidence="8">
    <location>
        <begin position="5"/>
        <end position="76"/>
    </location>
</feature>
<dbReference type="InterPro" id="IPR017856">
    <property type="entry name" value="Integrase-like_N"/>
</dbReference>
<evidence type="ECO:0000256" key="1">
    <source>
        <dbReference type="ARBA" id="ARBA00008724"/>
    </source>
</evidence>
<dbReference type="InterPro" id="IPR029072">
    <property type="entry name" value="YebC-like"/>
</dbReference>
<dbReference type="Proteomes" id="UP000178272">
    <property type="component" value="Unassembled WGS sequence"/>
</dbReference>
<dbReference type="SUPFAM" id="SSF75625">
    <property type="entry name" value="YebC-like"/>
    <property type="match status" value="1"/>
</dbReference>
<keyword evidence="3 6" id="KW-0805">Transcription regulation</keyword>
<proteinExistence type="inferred from homology"/>
<evidence type="ECO:0000256" key="4">
    <source>
        <dbReference type="ARBA" id="ARBA00023125"/>
    </source>
</evidence>
<dbReference type="GO" id="GO:0003677">
    <property type="term" value="F:DNA binding"/>
    <property type="evidence" value="ECO:0007669"/>
    <property type="project" value="UniProtKB-UniRule"/>
</dbReference>
<protein>
    <recommendedName>
        <fullName evidence="6">Probable transcriptional regulatory protein A3F61_02695</fullName>
    </recommendedName>
</protein>
<keyword evidence="4 6" id="KW-0238">DNA-binding</keyword>
<dbReference type="InterPro" id="IPR049083">
    <property type="entry name" value="TACO1_YebC_N"/>
</dbReference>
<dbReference type="GO" id="GO:0005829">
    <property type="term" value="C:cytosol"/>
    <property type="evidence" value="ECO:0007669"/>
    <property type="project" value="TreeGrafter"/>
</dbReference>
<dbReference type="AlphaFoldDB" id="A0A1G1V6K3"/>
<dbReference type="STRING" id="1797517.A3F61_02695"/>
<gene>
    <name evidence="9" type="ORF">A3F61_02695</name>
</gene>
<dbReference type="InterPro" id="IPR026564">
    <property type="entry name" value="Transcrip_reg_TACO1-like_dom3"/>
</dbReference>
<dbReference type="InterPro" id="IPR002876">
    <property type="entry name" value="Transcrip_reg_TACO1-like"/>
</dbReference>
<dbReference type="NCBIfam" id="NF001030">
    <property type="entry name" value="PRK00110.1"/>
    <property type="match status" value="1"/>
</dbReference>